<feature type="transmembrane region" description="Helical" evidence="7">
    <location>
        <begin position="137"/>
        <end position="161"/>
    </location>
</feature>
<evidence type="ECO:0000256" key="2">
    <source>
        <dbReference type="ARBA" id="ARBA00008789"/>
    </source>
</evidence>
<organism evidence="8 9">
    <name type="scientific">Pinctada imbricata</name>
    <name type="common">Atlantic pearl-oyster</name>
    <name type="synonym">Pinctada martensii</name>
    <dbReference type="NCBI Taxonomy" id="66713"/>
    <lineage>
        <taxon>Eukaryota</taxon>
        <taxon>Metazoa</taxon>
        <taxon>Spiralia</taxon>
        <taxon>Lophotrochozoa</taxon>
        <taxon>Mollusca</taxon>
        <taxon>Bivalvia</taxon>
        <taxon>Autobranchia</taxon>
        <taxon>Pteriomorphia</taxon>
        <taxon>Pterioida</taxon>
        <taxon>Pterioidea</taxon>
        <taxon>Pteriidae</taxon>
        <taxon>Pinctada</taxon>
    </lineage>
</organism>
<feature type="transmembrane region" description="Helical" evidence="7">
    <location>
        <begin position="272"/>
        <end position="290"/>
    </location>
</feature>
<evidence type="ECO:0000256" key="7">
    <source>
        <dbReference type="RuleBase" id="RU910716"/>
    </source>
</evidence>
<evidence type="ECO:0000256" key="3">
    <source>
        <dbReference type="ARBA" id="ARBA00022475"/>
    </source>
</evidence>
<keyword evidence="5 7" id="KW-1133">Transmembrane helix</keyword>
<keyword evidence="3" id="KW-1003">Cell membrane</keyword>
<feature type="transmembrane region" description="Helical" evidence="7">
    <location>
        <begin position="105"/>
        <end position="125"/>
    </location>
</feature>
<comment type="similarity">
    <text evidence="2 7">Belongs to the XK family.</text>
</comment>
<feature type="transmembrane region" description="Helical" evidence="7">
    <location>
        <begin position="455"/>
        <end position="479"/>
    </location>
</feature>
<dbReference type="Proteomes" id="UP001186944">
    <property type="component" value="Unassembled WGS sequence"/>
</dbReference>
<reference evidence="8" key="1">
    <citation type="submission" date="2019-08" db="EMBL/GenBank/DDBJ databases">
        <title>The improved chromosome-level genome for the pearl oyster Pinctada fucata martensii using PacBio sequencing and Hi-C.</title>
        <authorList>
            <person name="Zheng Z."/>
        </authorList>
    </citation>
    <scope>NUCLEOTIDE SEQUENCE</scope>
    <source>
        <strain evidence="8">ZZ-2019</strain>
        <tissue evidence="8">Adductor muscle</tissue>
    </source>
</reference>
<comment type="caution">
    <text evidence="8">The sequence shown here is derived from an EMBL/GenBank/DDBJ whole genome shotgun (WGS) entry which is preliminary data.</text>
</comment>
<dbReference type="EMBL" id="VSWD01000010">
    <property type="protein sequence ID" value="KAK3089711.1"/>
    <property type="molecule type" value="Genomic_DNA"/>
</dbReference>
<sequence>MDTREKVKTNGKILISPKRYDDSSSDSEGESEIDLVIDERDSTDVLNNQPPPTFDEVCSIRGQIPRSTIDCSVQFTPHEGASIVKKKDKVKTKCEFKCKFTKWDFLITICSTCIFFFDFIMDIIVAHEYSKHKRWVAFGFTAGFIIVPAVLSNGQSLRWYLIDYEREKKKSIQHPKTVRTPLYVWIFRIIFTFPLMMGPAVRHIEYIYHGIKYKSSKSYKEKKYHYKQMLYEDTDAALVRMFEAFLEAAPQLVLQLFIVITETPNEPFHKHMIRSAAMLGSWIGLSWSLVSYHRALRSMQHLKPTRKPTESNGQPDAQVDIPESQKEAAEEMKLPAVIFYFLWRASEVGPRLVVFALFASQFSYIILIVAGLHWLGMTLWLLCQKTHFYKDDHKHRRRDEVIFNIVLGYTMVFSFLNARDGRTRYRALVYYIVFYAENYVMLMMWVYWTPSKSEWYYFVAIAVVPAGTILHIVFQLFYYKVCHPKKHKIEICPK</sequence>
<feature type="transmembrane region" description="Helical" evidence="7">
    <location>
        <begin position="352"/>
        <end position="381"/>
    </location>
</feature>
<dbReference type="PANTHER" id="PTHR16024">
    <property type="entry name" value="XK-RELATED PROTEIN"/>
    <property type="match status" value="1"/>
</dbReference>
<comment type="subcellular location">
    <subcellularLocation>
        <location evidence="1">Cell membrane</location>
        <topology evidence="1">Multi-pass membrane protein</topology>
    </subcellularLocation>
    <subcellularLocation>
        <location evidence="7">Membrane</location>
        <topology evidence="7">Multi-pass membrane protein</topology>
    </subcellularLocation>
</comment>
<dbReference type="Pfam" id="PF09815">
    <property type="entry name" value="XK-related"/>
    <property type="match status" value="2"/>
</dbReference>
<feature type="transmembrane region" description="Helical" evidence="7">
    <location>
        <begin position="401"/>
        <end position="416"/>
    </location>
</feature>
<gene>
    <name evidence="8" type="ORF">FSP39_005814</name>
</gene>
<dbReference type="InterPro" id="IPR018629">
    <property type="entry name" value="XK-rel"/>
</dbReference>
<name>A0AA89BQ00_PINIB</name>
<keyword evidence="6 7" id="KW-0472">Membrane</keyword>
<evidence type="ECO:0000256" key="5">
    <source>
        <dbReference type="ARBA" id="ARBA00022989"/>
    </source>
</evidence>
<accession>A0AA89BQ00</accession>
<dbReference type="GO" id="GO:0005886">
    <property type="term" value="C:plasma membrane"/>
    <property type="evidence" value="ECO:0007669"/>
    <property type="project" value="UniProtKB-SubCell"/>
</dbReference>
<evidence type="ECO:0000313" key="8">
    <source>
        <dbReference type="EMBL" id="KAK3089711.1"/>
    </source>
</evidence>
<dbReference type="PANTHER" id="PTHR16024:SF6">
    <property type="entry name" value="XK-RELATED PROTEIN"/>
    <property type="match status" value="1"/>
</dbReference>
<evidence type="ECO:0000256" key="1">
    <source>
        <dbReference type="ARBA" id="ARBA00004651"/>
    </source>
</evidence>
<keyword evidence="9" id="KW-1185">Reference proteome</keyword>
<feature type="transmembrane region" description="Helical" evidence="7">
    <location>
        <begin position="428"/>
        <end position="449"/>
    </location>
</feature>
<evidence type="ECO:0000313" key="9">
    <source>
        <dbReference type="Proteomes" id="UP001186944"/>
    </source>
</evidence>
<evidence type="ECO:0000256" key="4">
    <source>
        <dbReference type="ARBA" id="ARBA00022692"/>
    </source>
</evidence>
<keyword evidence="4 7" id="KW-0812">Transmembrane</keyword>
<feature type="transmembrane region" description="Helical" evidence="7">
    <location>
        <begin position="182"/>
        <end position="201"/>
    </location>
</feature>
<proteinExistence type="inferred from homology"/>
<dbReference type="InterPro" id="IPR050895">
    <property type="entry name" value="XK-related_scramblase"/>
</dbReference>
<protein>
    <recommendedName>
        <fullName evidence="7">XK-related protein</fullName>
    </recommendedName>
</protein>
<evidence type="ECO:0000256" key="6">
    <source>
        <dbReference type="ARBA" id="ARBA00023136"/>
    </source>
</evidence>
<dbReference type="AlphaFoldDB" id="A0AA89BQ00"/>